<dbReference type="GO" id="GO:0005886">
    <property type="term" value="C:plasma membrane"/>
    <property type="evidence" value="ECO:0007669"/>
    <property type="project" value="UniProtKB-SubCell"/>
</dbReference>
<dbReference type="AlphaFoldDB" id="A0A6M6JI96"/>
<dbReference type="RefSeq" id="WP_172160691.1">
    <property type="nucleotide sequence ID" value="NZ_CP053564.1"/>
</dbReference>
<evidence type="ECO:0000256" key="3">
    <source>
        <dbReference type="ARBA" id="ARBA00022475"/>
    </source>
</evidence>
<evidence type="ECO:0000256" key="8">
    <source>
        <dbReference type="SAM" id="Phobius"/>
    </source>
</evidence>
<dbReference type="PANTHER" id="PTHR32196">
    <property type="entry name" value="ABC TRANSPORTER PERMEASE PROTEIN YPHD-RELATED-RELATED"/>
    <property type="match status" value="1"/>
</dbReference>
<protein>
    <submittedName>
        <fullName evidence="9">ABC transporter permease</fullName>
    </submittedName>
</protein>
<dbReference type="InterPro" id="IPR001851">
    <property type="entry name" value="ABC_transp_permease"/>
</dbReference>
<feature type="transmembrane region" description="Helical" evidence="8">
    <location>
        <begin position="303"/>
        <end position="325"/>
    </location>
</feature>
<proteinExistence type="predicted"/>
<keyword evidence="3" id="KW-1003">Cell membrane</keyword>
<name>A0A6M6JI96_9PSEU</name>
<sequence>MTEVLATSTRPTAAVPLRSGLLTGIDSIMPVATVGLMVFFAVRESAFLTADNLLLVALQSAPLMVVAVGAALLLMCGYIDLSVGSVIAVSGVCAGLTFNAAGVPAGVLVGLCVGLAFGVLNGLLIGYLGLSPIIVTLGVLAAGRGLAQVLSPDSLYGFPDAVLEFGSARVLGVANLVWIAVAVVALGGLVMAMLPVGRHIVAVGVNSRAAYLSGIPVRRLVFGMYALVGLLSAVGGLMIVSRLDSAPSGTLGAGLEISVLTAVLLGGIPYSGGKGHLWRVVLGVWLMGILTNGITLMNVSSQLSQVLTGLVLVLAAALEGIRSWLHRSSH</sequence>
<feature type="transmembrane region" description="Helical" evidence="8">
    <location>
        <begin position="277"/>
        <end position="297"/>
    </location>
</feature>
<evidence type="ECO:0000256" key="2">
    <source>
        <dbReference type="ARBA" id="ARBA00022448"/>
    </source>
</evidence>
<dbReference type="GO" id="GO:0022857">
    <property type="term" value="F:transmembrane transporter activity"/>
    <property type="evidence" value="ECO:0007669"/>
    <property type="project" value="InterPro"/>
</dbReference>
<feature type="transmembrane region" description="Helical" evidence="8">
    <location>
        <begin position="217"/>
        <end position="239"/>
    </location>
</feature>
<dbReference type="KEGG" id="pbro:HOP40_19640"/>
<keyword evidence="5 8" id="KW-0812">Transmembrane</keyword>
<organism evidence="9 10">
    <name type="scientific">Pseudonocardia broussonetiae</name>
    <dbReference type="NCBI Taxonomy" id="2736640"/>
    <lineage>
        <taxon>Bacteria</taxon>
        <taxon>Bacillati</taxon>
        <taxon>Actinomycetota</taxon>
        <taxon>Actinomycetes</taxon>
        <taxon>Pseudonocardiales</taxon>
        <taxon>Pseudonocardiaceae</taxon>
        <taxon>Pseudonocardia</taxon>
    </lineage>
</organism>
<dbReference type="Pfam" id="PF02653">
    <property type="entry name" value="BPD_transp_2"/>
    <property type="match status" value="1"/>
</dbReference>
<feature type="transmembrane region" description="Helical" evidence="8">
    <location>
        <begin position="20"/>
        <end position="41"/>
    </location>
</feature>
<evidence type="ECO:0000256" key="6">
    <source>
        <dbReference type="ARBA" id="ARBA00022989"/>
    </source>
</evidence>
<keyword evidence="10" id="KW-1185">Reference proteome</keyword>
<keyword evidence="7 8" id="KW-0472">Membrane</keyword>
<evidence type="ECO:0000256" key="4">
    <source>
        <dbReference type="ARBA" id="ARBA00022519"/>
    </source>
</evidence>
<dbReference type="Proteomes" id="UP000505377">
    <property type="component" value="Chromosome"/>
</dbReference>
<keyword evidence="2" id="KW-0813">Transport</keyword>
<comment type="subcellular location">
    <subcellularLocation>
        <location evidence="1">Cell membrane</location>
        <topology evidence="1">Multi-pass membrane protein</topology>
    </subcellularLocation>
</comment>
<dbReference type="CDD" id="cd06579">
    <property type="entry name" value="TM_PBP1_transp_AraH_like"/>
    <property type="match status" value="1"/>
</dbReference>
<feature type="transmembrane region" description="Helical" evidence="8">
    <location>
        <begin position="251"/>
        <end position="270"/>
    </location>
</feature>
<reference evidence="9 10" key="1">
    <citation type="submission" date="2020-05" db="EMBL/GenBank/DDBJ databases">
        <authorList>
            <person name="Mo P."/>
        </authorList>
    </citation>
    <scope>NUCLEOTIDE SEQUENCE [LARGE SCALE GENOMIC DNA]</scope>
    <source>
        <strain evidence="9 10">Gen01</strain>
    </source>
</reference>
<evidence type="ECO:0000256" key="5">
    <source>
        <dbReference type="ARBA" id="ARBA00022692"/>
    </source>
</evidence>
<feature type="transmembrane region" description="Helical" evidence="8">
    <location>
        <begin position="127"/>
        <end position="150"/>
    </location>
</feature>
<dbReference type="PANTHER" id="PTHR32196:SF21">
    <property type="entry name" value="ABC TRANSPORTER PERMEASE PROTEIN YPHD-RELATED"/>
    <property type="match status" value="1"/>
</dbReference>
<evidence type="ECO:0000313" key="10">
    <source>
        <dbReference type="Proteomes" id="UP000505377"/>
    </source>
</evidence>
<keyword evidence="4" id="KW-0997">Cell inner membrane</keyword>
<gene>
    <name evidence="9" type="ORF">HOP40_19640</name>
</gene>
<feature type="transmembrane region" description="Helical" evidence="8">
    <location>
        <begin position="53"/>
        <end position="75"/>
    </location>
</feature>
<evidence type="ECO:0000256" key="1">
    <source>
        <dbReference type="ARBA" id="ARBA00004651"/>
    </source>
</evidence>
<feature type="transmembrane region" description="Helical" evidence="8">
    <location>
        <begin position="170"/>
        <end position="196"/>
    </location>
</feature>
<feature type="transmembrane region" description="Helical" evidence="8">
    <location>
        <begin position="87"/>
        <end position="120"/>
    </location>
</feature>
<evidence type="ECO:0000313" key="9">
    <source>
        <dbReference type="EMBL" id="QJY47748.1"/>
    </source>
</evidence>
<evidence type="ECO:0000256" key="7">
    <source>
        <dbReference type="ARBA" id="ARBA00023136"/>
    </source>
</evidence>
<accession>A0A6M6JI96</accession>
<dbReference type="EMBL" id="CP053564">
    <property type="protein sequence ID" value="QJY47748.1"/>
    <property type="molecule type" value="Genomic_DNA"/>
</dbReference>
<keyword evidence="6 8" id="KW-1133">Transmembrane helix</keyword>